<evidence type="ECO:0000256" key="1">
    <source>
        <dbReference type="SAM" id="MobiDB-lite"/>
    </source>
</evidence>
<dbReference type="InterPro" id="IPR036869">
    <property type="entry name" value="J_dom_sf"/>
</dbReference>
<evidence type="ECO:0000313" key="3">
    <source>
        <dbReference type="EMBL" id="KAF2021419.1"/>
    </source>
</evidence>
<name>A0A6A5Y7Y4_9PLEO</name>
<dbReference type="AlphaFoldDB" id="A0A6A5Y7Y4"/>
<dbReference type="SMART" id="SM00271">
    <property type="entry name" value="DnaJ"/>
    <property type="match status" value="1"/>
</dbReference>
<reference evidence="3" key="1">
    <citation type="journal article" date="2020" name="Stud. Mycol.">
        <title>101 Dothideomycetes genomes: a test case for predicting lifestyles and emergence of pathogens.</title>
        <authorList>
            <person name="Haridas S."/>
            <person name="Albert R."/>
            <person name="Binder M."/>
            <person name="Bloem J."/>
            <person name="Labutti K."/>
            <person name="Salamov A."/>
            <person name="Andreopoulos B."/>
            <person name="Baker S."/>
            <person name="Barry K."/>
            <person name="Bills G."/>
            <person name="Bluhm B."/>
            <person name="Cannon C."/>
            <person name="Castanera R."/>
            <person name="Culley D."/>
            <person name="Daum C."/>
            <person name="Ezra D."/>
            <person name="Gonzalez J."/>
            <person name="Henrissat B."/>
            <person name="Kuo A."/>
            <person name="Liang C."/>
            <person name="Lipzen A."/>
            <person name="Lutzoni F."/>
            <person name="Magnuson J."/>
            <person name="Mondo S."/>
            <person name="Nolan M."/>
            <person name="Ohm R."/>
            <person name="Pangilinan J."/>
            <person name="Park H.-J."/>
            <person name="Ramirez L."/>
            <person name="Alfaro M."/>
            <person name="Sun H."/>
            <person name="Tritt A."/>
            <person name="Yoshinaga Y."/>
            <person name="Zwiers L.-H."/>
            <person name="Turgeon B."/>
            <person name="Goodwin S."/>
            <person name="Spatafora J."/>
            <person name="Crous P."/>
            <person name="Grigoriev I."/>
        </authorList>
    </citation>
    <scope>NUCLEOTIDE SEQUENCE</scope>
    <source>
        <strain evidence="3">CBS 175.79</strain>
    </source>
</reference>
<dbReference type="OrthoDB" id="10250354at2759"/>
<dbReference type="PANTHER" id="PTHR24074">
    <property type="entry name" value="CO-CHAPERONE PROTEIN DJLA"/>
    <property type="match status" value="1"/>
</dbReference>
<evidence type="ECO:0000259" key="2">
    <source>
        <dbReference type="PROSITE" id="PS50076"/>
    </source>
</evidence>
<dbReference type="InterPro" id="IPR050817">
    <property type="entry name" value="DjlA_DnaK_co-chaperone"/>
</dbReference>
<gene>
    <name evidence="3" type="ORF">BU24DRAFT_457401</name>
</gene>
<sequence length="362" mass="39205">MDPLQLRHPLPQEYLQRHDTELLQNIFLGVRQAILTGNYGQNSPQALMATLETIAAIVRERRGGGGGGRGMPPDPRESYGPPPFGGPGGPFGMGRGRSGSPPFGMGRGRPSSAPFGMGRGGPASPPFGGMGQGYPGGPFGMGAGRPPPHFGMGPGGPPPEFMGGRGPGEPGSPFGMGPGYPAFGAMGGNPMHNPYMQAEYGFPGEFTYGPRRRPRPRSPGMGPFMGDPFDDDLDDDEYPFRFRAAPGSSFRDYFDTSFSSPRQDDDPLFGESRPKQPVRNPDTPDLYAIMGLPRTAKPKEIEKKYKELMMKYHPNRIAQKGGSEKEKEEATKKCQEVNQANDVLSNPRRRAIYDQTGEIKEL</sequence>
<feature type="region of interest" description="Disordered" evidence="1">
    <location>
        <begin position="213"/>
        <end position="288"/>
    </location>
</feature>
<feature type="region of interest" description="Disordered" evidence="1">
    <location>
        <begin position="314"/>
        <end position="362"/>
    </location>
</feature>
<dbReference type="InterPro" id="IPR001623">
    <property type="entry name" value="DnaJ_domain"/>
</dbReference>
<organism evidence="3 4">
    <name type="scientific">Aaosphaeria arxii CBS 175.79</name>
    <dbReference type="NCBI Taxonomy" id="1450172"/>
    <lineage>
        <taxon>Eukaryota</taxon>
        <taxon>Fungi</taxon>
        <taxon>Dikarya</taxon>
        <taxon>Ascomycota</taxon>
        <taxon>Pezizomycotina</taxon>
        <taxon>Dothideomycetes</taxon>
        <taxon>Pleosporomycetidae</taxon>
        <taxon>Pleosporales</taxon>
        <taxon>Pleosporales incertae sedis</taxon>
        <taxon>Aaosphaeria</taxon>
    </lineage>
</organism>
<accession>A0A6A5Y7Y4</accession>
<dbReference type="EMBL" id="ML978066">
    <property type="protein sequence ID" value="KAF2021419.1"/>
    <property type="molecule type" value="Genomic_DNA"/>
</dbReference>
<feature type="region of interest" description="Disordered" evidence="1">
    <location>
        <begin position="61"/>
        <end position="124"/>
    </location>
</feature>
<feature type="compositionally biased region" description="Acidic residues" evidence="1">
    <location>
        <begin position="228"/>
        <end position="237"/>
    </location>
</feature>
<feature type="domain" description="J" evidence="2">
    <location>
        <begin position="285"/>
        <end position="357"/>
    </location>
</feature>
<evidence type="ECO:0000313" key="4">
    <source>
        <dbReference type="Proteomes" id="UP000799778"/>
    </source>
</evidence>
<dbReference type="CDD" id="cd06257">
    <property type="entry name" value="DnaJ"/>
    <property type="match status" value="1"/>
</dbReference>
<dbReference type="Proteomes" id="UP000799778">
    <property type="component" value="Unassembled WGS sequence"/>
</dbReference>
<feature type="compositionally biased region" description="Low complexity" evidence="1">
    <location>
        <begin position="98"/>
        <end position="112"/>
    </location>
</feature>
<dbReference type="PROSITE" id="PS50076">
    <property type="entry name" value="DNAJ_2"/>
    <property type="match status" value="1"/>
</dbReference>
<keyword evidence="4" id="KW-1185">Reference proteome</keyword>
<dbReference type="PRINTS" id="PR00625">
    <property type="entry name" value="JDOMAIN"/>
</dbReference>
<dbReference type="Pfam" id="PF00226">
    <property type="entry name" value="DnaJ"/>
    <property type="match status" value="1"/>
</dbReference>
<feature type="compositionally biased region" description="Gly residues" evidence="1">
    <location>
        <begin position="86"/>
        <end position="97"/>
    </location>
</feature>
<dbReference type="Gene3D" id="1.10.287.110">
    <property type="entry name" value="DnaJ domain"/>
    <property type="match status" value="1"/>
</dbReference>
<protein>
    <submittedName>
        <fullName evidence="3">DnaJ-domain-containing protein</fullName>
    </submittedName>
</protein>
<dbReference type="SUPFAM" id="SSF46565">
    <property type="entry name" value="Chaperone J-domain"/>
    <property type="match status" value="1"/>
</dbReference>
<feature type="compositionally biased region" description="Basic and acidic residues" evidence="1">
    <location>
        <begin position="322"/>
        <end position="335"/>
    </location>
</feature>
<proteinExistence type="predicted"/>
<dbReference type="RefSeq" id="XP_033389758.1">
    <property type="nucleotide sequence ID" value="XM_033531539.1"/>
</dbReference>
<feature type="compositionally biased region" description="Low complexity" evidence="1">
    <location>
        <begin position="218"/>
        <end position="227"/>
    </location>
</feature>
<dbReference type="GeneID" id="54288936"/>